<protein>
    <recommendedName>
        <fullName evidence="4">Lysozyme</fullName>
    </recommendedName>
</protein>
<keyword evidence="1" id="KW-0812">Transmembrane</keyword>
<accession>A0ABD5C128</accession>
<dbReference type="Proteomes" id="UP001247581">
    <property type="component" value="Unassembled WGS sequence"/>
</dbReference>
<keyword evidence="1" id="KW-0472">Membrane</keyword>
<evidence type="ECO:0000313" key="2">
    <source>
        <dbReference type="EMBL" id="MDR6046595.1"/>
    </source>
</evidence>
<feature type="transmembrane region" description="Helical" evidence="1">
    <location>
        <begin position="6"/>
        <end position="27"/>
    </location>
</feature>
<sequence length="76" mass="7987">MSNRAFIPGLLVGATLGIIGTGALWYFGPRPIENERLAERCTVAYVQSHGGMLPKGTLVQGEGRAVIVVGYDAAAK</sequence>
<reference evidence="2 3" key="1">
    <citation type="submission" date="2022-07" db="EMBL/GenBank/DDBJ databases">
        <title>The wastewater resistome of Residential Aged Care Facilities indicates a role of antimicrobial stewardship in reducing resistance.</title>
        <authorList>
            <person name="Sapula S."/>
            <person name="Hart B.J."/>
            <person name="Henrietta V."/>
            <person name="Amsalu A."/>
            <person name="Jon W."/>
            <person name="Siderius N."/>
            <person name="Nguyen L."/>
            <person name="Turnidge J."/>
            <person name="Gerber C."/>
        </authorList>
    </citation>
    <scope>NUCLEOTIDE SEQUENCE [LARGE SCALE GENOMIC DNA]</scope>
    <source>
        <strain evidence="2 3">ECA685</strain>
    </source>
</reference>
<keyword evidence="1" id="KW-1133">Transmembrane helix</keyword>
<gene>
    <name evidence="2" type="ORF">NQD80_12375</name>
</gene>
<name>A0ABD5C128_ECOLX</name>
<dbReference type="AlphaFoldDB" id="A0ABD5C128"/>
<proteinExistence type="predicted"/>
<evidence type="ECO:0008006" key="4">
    <source>
        <dbReference type="Google" id="ProtNLM"/>
    </source>
</evidence>
<organism evidence="2 3">
    <name type="scientific">Escherichia coli</name>
    <dbReference type="NCBI Taxonomy" id="562"/>
    <lineage>
        <taxon>Bacteria</taxon>
        <taxon>Pseudomonadati</taxon>
        <taxon>Pseudomonadota</taxon>
        <taxon>Gammaproteobacteria</taxon>
        <taxon>Enterobacterales</taxon>
        <taxon>Enterobacteriaceae</taxon>
        <taxon>Escherichia</taxon>
    </lineage>
</organism>
<dbReference type="RefSeq" id="WP_310115235.1">
    <property type="nucleotide sequence ID" value="NZ_JANIDP010000030.1"/>
</dbReference>
<evidence type="ECO:0000313" key="3">
    <source>
        <dbReference type="Proteomes" id="UP001247581"/>
    </source>
</evidence>
<comment type="caution">
    <text evidence="2">The sequence shown here is derived from an EMBL/GenBank/DDBJ whole genome shotgun (WGS) entry which is preliminary data.</text>
</comment>
<evidence type="ECO:0000256" key="1">
    <source>
        <dbReference type="SAM" id="Phobius"/>
    </source>
</evidence>
<dbReference type="EMBL" id="JANIDP010000030">
    <property type="protein sequence ID" value="MDR6046595.1"/>
    <property type="molecule type" value="Genomic_DNA"/>
</dbReference>